<keyword evidence="3" id="KW-0812">Transmembrane</keyword>
<dbReference type="SUPFAM" id="SSF51735">
    <property type="entry name" value="NAD(P)-binding Rossmann-fold domains"/>
    <property type="match status" value="1"/>
</dbReference>
<dbReference type="KEGG" id="pgut:117662720"/>
<keyword evidence="4" id="KW-1185">Reference proteome</keyword>
<dbReference type="RefSeq" id="XP_034268159.2">
    <property type="nucleotide sequence ID" value="XM_034412268.2"/>
</dbReference>
<evidence type="ECO:0000313" key="4">
    <source>
        <dbReference type="Proteomes" id="UP001652622"/>
    </source>
</evidence>
<proteinExistence type="inferred from homology"/>
<dbReference type="Gene3D" id="3.40.50.720">
    <property type="entry name" value="NAD(P)-binding Rossmann-like Domain"/>
    <property type="match status" value="1"/>
</dbReference>
<evidence type="ECO:0000256" key="3">
    <source>
        <dbReference type="SAM" id="Phobius"/>
    </source>
</evidence>
<name>A0A6P9BDW6_PANGU</name>
<dbReference type="GeneID" id="117662720"/>
<dbReference type="InterPro" id="IPR036291">
    <property type="entry name" value="NAD(P)-bd_dom_sf"/>
</dbReference>
<sequence>MLAEPGSRLAEMEKLLRQELNSANPDNGSAMWLFLAALVGLWFLCRWYLERQMVENLTEKYVFITGCDSGFGKQLARQLDARGLQVLASCLTPEGAEELEKVTSDRLKTTLLDVTNTQNVAATTEWVKTCVGNKGLWGLVNNAGINYPVAPNEWLKKEDFAKVLDVNLLGLIDVTLHMLPLVRRARGRVVNLSSVVGRLASPGGGYCLSKFAVEAFSDTLRRELSPFGIRTSIIEPGGFITNMLINPDKHLQGVFSKMPPHVKEFYGQPYLDAYYKYICTIVKMSSKNLCLVTDCIEHALTSRYPRTRYSVGWPTKFILLPLSYFPTAITDYMLSILLPKPAQAV</sequence>
<dbReference type="GO" id="GO:0008202">
    <property type="term" value="P:steroid metabolic process"/>
    <property type="evidence" value="ECO:0007669"/>
    <property type="project" value="TreeGrafter"/>
</dbReference>
<accession>A0A6P9BDW6</accession>
<dbReference type="InParanoid" id="A0A6P9BDW6"/>
<evidence type="ECO:0000313" key="5">
    <source>
        <dbReference type="RefSeq" id="XP_034268159.2"/>
    </source>
</evidence>
<keyword evidence="3" id="KW-0472">Membrane</keyword>
<reference evidence="5" key="1">
    <citation type="submission" date="2025-08" db="UniProtKB">
        <authorList>
            <consortium name="RefSeq"/>
        </authorList>
    </citation>
    <scope>IDENTIFICATION</scope>
    <source>
        <tissue evidence="5">Blood</tissue>
    </source>
</reference>
<gene>
    <name evidence="5" type="primary">LOC117662720</name>
</gene>
<protein>
    <submittedName>
        <fullName evidence="5">Retinol dehydrogenase 7-like</fullName>
    </submittedName>
</protein>
<evidence type="ECO:0000256" key="2">
    <source>
        <dbReference type="RuleBase" id="RU000363"/>
    </source>
</evidence>
<evidence type="ECO:0000256" key="1">
    <source>
        <dbReference type="ARBA" id="ARBA00006484"/>
    </source>
</evidence>
<dbReference type="PANTHER" id="PTHR43313">
    <property type="entry name" value="SHORT-CHAIN DEHYDROGENASE/REDUCTASE FAMILY 9C"/>
    <property type="match status" value="1"/>
</dbReference>
<dbReference type="PANTHER" id="PTHR43313:SF4">
    <property type="entry name" value="17-BETA-HYDROXYSTEROID DEHYDROGENASE TYPE 6"/>
    <property type="match status" value="1"/>
</dbReference>
<dbReference type="AlphaFoldDB" id="A0A6P9BDW6"/>
<dbReference type="InterPro" id="IPR002347">
    <property type="entry name" value="SDR_fam"/>
</dbReference>
<dbReference type="Proteomes" id="UP001652622">
    <property type="component" value="Unplaced"/>
</dbReference>
<organism evidence="4 5">
    <name type="scientific">Pantherophis guttatus</name>
    <name type="common">Corn snake</name>
    <name type="synonym">Elaphe guttata</name>
    <dbReference type="NCBI Taxonomy" id="94885"/>
    <lineage>
        <taxon>Eukaryota</taxon>
        <taxon>Metazoa</taxon>
        <taxon>Chordata</taxon>
        <taxon>Craniata</taxon>
        <taxon>Vertebrata</taxon>
        <taxon>Euteleostomi</taxon>
        <taxon>Lepidosauria</taxon>
        <taxon>Squamata</taxon>
        <taxon>Bifurcata</taxon>
        <taxon>Unidentata</taxon>
        <taxon>Episquamata</taxon>
        <taxon>Toxicofera</taxon>
        <taxon>Serpentes</taxon>
        <taxon>Colubroidea</taxon>
        <taxon>Colubridae</taxon>
        <taxon>Colubrinae</taxon>
        <taxon>Pantherophis</taxon>
    </lineage>
</organism>
<feature type="transmembrane region" description="Helical" evidence="3">
    <location>
        <begin position="30"/>
        <end position="49"/>
    </location>
</feature>
<dbReference type="PRINTS" id="PR00080">
    <property type="entry name" value="SDRFAMILY"/>
</dbReference>
<dbReference type="PRINTS" id="PR00081">
    <property type="entry name" value="GDHRDH"/>
</dbReference>
<dbReference type="GO" id="GO:0016491">
    <property type="term" value="F:oxidoreductase activity"/>
    <property type="evidence" value="ECO:0007669"/>
    <property type="project" value="UniProtKB-KW"/>
</dbReference>
<keyword evidence="3" id="KW-1133">Transmembrane helix</keyword>
<dbReference type="Pfam" id="PF00106">
    <property type="entry name" value="adh_short"/>
    <property type="match status" value="1"/>
</dbReference>
<comment type="similarity">
    <text evidence="1 2">Belongs to the short-chain dehydrogenases/reductases (SDR) family.</text>
</comment>